<dbReference type="OrthoDB" id="8479124at2"/>
<dbReference type="EMBL" id="CP029255">
    <property type="protein sequence ID" value="AWK06818.1"/>
    <property type="molecule type" value="Genomic_DNA"/>
</dbReference>
<accession>A0A2S1YSR8</accession>
<dbReference type="Proteomes" id="UP000245250">
    <property type="component" value="Chromosome"/>
</dbReference>
<sequence>MNSAVCTLFEGHYHYGVATLSNSLYKQGFLGSIYVGYRGKLPNWALEGKKQTIGKWENAIVLYPVDGIELVFLPLSTTYSLTNYKPDFMLELWEGPAKDAEALFYFDPDIVVDDSWVCFEQWVNCGVALCEDINSPLQEFHPRRQGWKNYFKNYNVNLEFKNPTYVNGGFIGVLKKDISFLILWLNLQLFMGEAIGGLENSIFYKQTYNTTILKLDGFQIFDKSDQDALNATIEAYDGKVSYLGKEGMSFVSGKAIMFHALGENKPWNINYTLKSFDGRQPRLVDECYWNNTSYPIIAHSKRTVKAKRMIIKVTKLIGRFYKS</sequence>
<gene>
    <name evidence="1" type="ORF">HYN56_22325</name>
</gene>
<protein>
    <submittedName>
        <fullName evidence="1">Uncharacterized protein</fullName>
    </submittedName>
</protein>
<proteinExistence type="predicted"/>
<dbReference type="RefSeq" id="WP_109194222.1">
    <property type="nucleotide sequence ID" value="NZ_CP029255.1"/>
</dbReference>
<reference evidence="1 2" key="1">
    <citation type="submission" date="2018-05" db="EMBL/GenBank/DDBJ databases">
        <title>Genome sequencing of Flavobacterium sp. HYN0056.</title>
        <authorList>
            <person name="Yi H."/>
            <person name="Baek C."/>
        </authorList>
    </citation>
    <scope>NUCLEOTIDE SEQUENCE [LARGE SCALE GENOMIC DNA]</scope>
    <source>
        <strain evidence="1 2">HYN0056</strain>
    </source>
</reference>
<name>A0A2S1YSR8_9FLAO</name>
<dbReference type="KEGG" id="fcr:HYN56_22325"/>
<evidence type="ECO:0000313" key="1">
    <source>
        <dbReference type="EMBL" id="AWK06818.1"/>
    </source>
</evidence>
<keyword evidence="2" id="KW-1185">Reference proteome</keyword>
<organism evidence="1 2">
    <name type="scientific">Flavobacterium crocinum</name>
    <dbReference type="NCBI Taxonomy" id="2183896"/>
    <lineage>
        <taxon>Bacteria</taxon>
        <taxon>Pseudomonadati</taxon>
        <taxon>Bacteroidota</taxon>
        <taxon>Flavobacteriia</taxon>
        <taxon>Flavobacteriales</taxon>
        <taxon>Flavobacteriaceae</taxon>
        <taxon>Flavobacterium</taxon>
    </lineage>
</organism>
<dbReference type="AlphaFoldDB" id="A0A2S1YSR8"/>
<evidence type="ECO:0000313" key="2">
    <source>
        <dbReference type="Proteomes" id="UP000245250"/>
    </source>
</evidence>